<accession>A0ABY9TGH6</accession>
<evidence type="ECO:0000313" key="2">
    <source>
        <dbReference type="EMBL" id="WNC67893.1"/>
    </source>
</evidence>
<dbReference type="RefSeq" id="WP_348387052.1">
    <property type="nucleotide sequence ID" value="NZ_CP134146.1"/>
</dbReference>
<evidence type="ECO:0000313" key="3">
    <source>
        <dbReference type="Proteomes" id="UP001248581"/>
    </source>
</evidence>
<evidence type="ECO:0000256" key="1">
    <source>
        <dbReference type="SAM" id="Phobius"/>
    </source>
</evidence>
<sequence>MMFFKKIKQEESKRFNTAPYSYAISLFLMLFGLTVCTWTICEVLFITQTAPSYSMASIISLIISLLILITLDNEASKNI</sequence>
<keyword evidence="1" id="KW-0472">Membrane</keyword>
<reference evidence="3" key="1">
    <citation type="submission" date="2023-09" db="EMBL/GenBank/DDBJ databases">
        <authorList>
            <person name="Li S."/>
            <person name="Li X."/>
            <person name="Zhang C."/>
            <person name="Zhao Z."/>
        </authorList>
    </citation>
    <scope>NUCLEOTIDE SEQUENCE [LARGE SCALE GENOMIC DNA]</scope>
    <source>
        <strain evidence="3">SQ345</strain>
    </source>
</reference>
<keyword evidence="1" id="KW-0812">Transmembrane</keyword>
<dbReference type="Proteomes" id="UP001248581">
    <property type="component" value="Chromosome"/>
</dbReference>
<feature type="transmembrane region" description="Helical" evidence="1">
    <location>
        <begin position="20"/>
        <end position="46"/>
    </location>
</feature>
<protein>
    <submittedName>
        <fullName evidence="2">Uncharacterized protein</fullName>
    </submittedName>
</protein>
<keyword evidence="1" id="KW-1133">Transmembrane helix</keyword>
<feature type="transmembrane region" description="Helical" evidence="1">
    <location>
        <begin position="52"/>
        <end position="71"/>
    </location>
</feature>
<name>A0ABY9TGH6_9GAMM</name>
<keyword evidence="3" id="KW-1185">Reference proteome</keyword>
<gene>
    <name evidence="2" type="ORF">RI845_15370</name>
</gene>
<proteinExistence type="predicted"/>
<organism evidence="2 3">
    <name type="scientific">Thalassotalea nanhaiensis</name>
    <dbReference type="NCBI Taxonomy" id="3065648"/>
    <lineage>
        <taxon>Bacteria</taxon>
        <taxon>Pseudomonadati</taxon>
        <taxon>Pseudomonadota</taxon>
        <taxon>Gammaproteobacteria</taxon>
        <taxon>Alteromonadales</taxon>
        <taxon>Colwelliaceae</taxon>
        <taxon>Thalassotalea</taxon>
    </lineage>
</organism>
<dbReference type="EMBL" id="CP134146">
    <property type="protein sequence ID" value="WNC67893.1"/>
    <property type="molecule type" value="Genomic_DNA"/>
</dbReference>